<dbReference type="AlphaFoldDB" id="A0A1V0H6J1"/>
<feature type="transmembrane region" description="Helical" evidence="8">
    <location>
        <begin position="399"/>
        <end position="419"/>
    </location>
</feature>
<organism evidence="9 10">
    <name type="scientific">Streptococcus salivarius</name>
    <dbReference type="NCBI Taxonomy" id="1304"/>
    <lineage>
        <taxon>Bacteria</taxon>
        <taxon>Bacillati</taxon>
        <taxon>Bacillota</taxon>
        <taxon>Bacilli</taxon>
        <taxon>Lactobacillales</taxon>
        <taxon>Streptococcaceae</taxon>
        <taxon>Streptococcus</taxon>
    </lineage>
</organism>
<dbReference type="Proteomes" id="UP000439678">
    <property type="component" value="Unassembled WGS sequence"/>
</dbReference>
<dbReference type="EMBL" id="WMYO01000001">
    <property type="protein sequence ID" value="MTR27130.1"/>
    <property type="molecule type" value="Genomic_DNA"/>
</dbReference>
<dbReference type="GO" id="GO:0022857">
    <property type="term" value="F:transmembrane transporter activity"/>
    <property type="evidence" value="ECO:0007669"/>
    <property type="project" value="InterPro"/>
</dbReference>
<keyword evidence="5 8" id="KW-0812">Transmembrane</keyword>
<dbReference type="GO" id="GO:0005886">
    <property type="term" value="C:plasma membrane"/>
    <property type="evidence" value="ECO:0007669"/>
    <property type="project" value="UniProtKB-SubCell"/>
</dbReference>
<evidence type="ECO:0000256" key="5">
    <source>
        <dbReference type="ARBA" id="ARBA00022692"/>
    </source>
</evidence>
<keyword evidence="3" id="KW-0813">Transport</keyword>
<reference evidence="9 10" key="1">
    <citation type="journal article" date="2019" name="Nat. Med.">
        <title>A library of human gut bacterial isolates paired with longitudinal multiomics data enables mechanistic microbiome research.</title>
        <authorList>
            <person name="Poyet M."/>
            <person name="Groussin M."/>
            <person name="Gibbons S.M."/>
            <person name="Avila-Pacheco J."/>
            <person name="Jiang X."/>
            <person name="Kearney S.M."/>
            <person name="Perrotta A.R."/>
            <person name="Berdy B."/>
            <person name="Zhao S."/>
            <person name="Lieberman T.D."/>
            <person name="Swanson P.K."/>
            <person name="Smith M."/>
            <person name="Roesemann S."/>
            <person name="Alexander J.E."/>
            <person name="Rich S.A."/>
            <person name="Livny J."/>
            <person name="Vlamakis H."/>
            <person name="Clish C."/>
            <person name="Bullock K."/>
            <person name="Deik A."/>
            <person name="Scott J."/>
            <person name="Pierce K.A."/>
            <person name="Xavier R.J."/>
            <person name="Alm E.J."/>
        </authorList>
    </citation>
    <scope>NUCLEOTIDE SEQUENCE [LARGE SCALE GENOMIC DNA]</scope>
    <source>
        <strain evidence="9 10">BIOML-A4</strain>
    </source>
</reference>
<comment type="similarity">
    <text evidence="2">Belongs to the BCCT transporter (TC 2.A.15) family.</text>
</comment>
<feature type="transmembrane region" description="Helical" evidence="8">
    <location>
        <begin position="465"/>
        <end position="485"/>
    </location>
</feature>
<dbReference type="PANTHER" id="PTHR30047:SF7">
    <property type="entry name" value="HIGH-AFFINITY CHOLINE TRANSPORT PROTEIN"/>
    <property type="match status" value="1"/>
</dbReference>
<evidence type="ECO:0000256" key="7">
    <source>
        <dbReference type="ARBA" id="ARBA00023136"/>
    </source>
</evidence>
<evidence type="ECO:0000313" key="9">
    <source>
        <dbReference type="EMBL" id="MTR27130.1"/>
    </source>
</evidence>
<feature type="transmembrane region" description="Helical" evidence="8">
    <location>
        <begin position="179"/>
        <end position="206"/>
    </location>
</feature>
<evidence type="ECO:0000256" key="3">
    <source>
        <dbReference type="ARBA" id="ARBA00022448"/>
    </source>
</evidence>
<evidence type="ECO:0000256" key="8">
    <source>
        <dbReference type="SAM" id="Phobius"/>
    </source>
</evidence>
<feature type="transmembrane region" description="Helical" evidence="8">
    <location>
        <begin position="316"/>
        <end position="333"/>
    </location>
</feature>
<comment type="caution">
    <text evidence="9">The sequence shown here is derived from an EMBL/GenBank/DDBJ whole genome shotgun (WGS) entry which is preliminary data.</text>
</comment>
<evidence type="ECO:0000256" key="6">
    <source>
        <dbReference type="ARBA" id="ARBA00022989"/>
    </source>
</evidence>
<evidence type="ECO:0000313" key="10">
    <source>
        <dbReference type="Proteomes" id="UP000439678"/>
    </source>
</evidence>
<comment type="subcellular location">
    <subcellularLocation>
        <location evidence="1">Cell membrane</location>
        <topology evidence="1">Multi-pass membrane protein</topology>
    </subcellularLocation>
</comment>
<feature type="transmembrane region" description="Helical" evidence="8">
    <location>
        <begin position="88"/>
        <end position="108"/>
    </location>
</feature>
<accession>A0A1V0H6J1</accession>
<sequence>MVKHSKITKVFQLSLVIIFILVLLGLFVPQQFQNISSYLKNLLTTSVGWFYLLLVTGILIFCVFLIVSPIGQIRLGNPTSRPEHSTTSWIAMMFSAGMGIGLVFYGAAEPLSHFAISTPNAEIGSADALADAFRFTFFHWGFHAWAVYALVGLSLAYFGFRKREKYQLSVVFKPLFGKYADGPIATIIDTITIIATVIGVATTLGFGASQINGGLSYVFGIPNNSLVQVIIIIIATILFLISALSGLGKGVKILSNTNLILAIVLLAGVIVLGPTVKIFDTMTDSIGLYFQNFFRMSFRAAAFDETKRAWINQWTIFYWAWWISWSPFVGVFIARISKGRTIREFLTVVLLAPTVLSFIWFSAFGTLSTSLQDSGVNLIRFATEEILFASFNEYPLGSVLSLLAIILVLTFFVTSADSATYVLAMLSEDGNLNPSNRKKVIWGVMLALIAIALMFSGGLTALQNTLIIVAFPFSIVLVLMMWSLMKELYHEKEQMGLAITPDRYPEKNQPFKSYEEN</sequence>
<evidence type="ECO:0000256" key="2">
    <source>
        <dbReference type="ARBA" id="ARBA00005658"/>
    </source>
</evidence>
<feature type="transmembrane region" description="Helical" evidence="8">
    <location>
        <begin position="345"/>
        <end position="364"/>
    </location>
</feature>
<keyword evidence="6 8" id="KW-1133">Transmembrane helix</keyword>
<feature type="transmembrane region" description="Helical" evidence="8">
    <location>
        <begin position="440"/>
        <end position="459"/>
    </location>
</feature>
<feature type="transmembrane region" description="Helical" evidence="8">
    <location>
        <begin position="137"/>
        <end position="158"/>
    </location>
</feature>
<dbReference type="InterPro" id="IPR000060">
    <property type="entry name" value="BCCT_transptr"/>
</dbReference>
<evidence type="ECO:0000256" key="4">
    <source>
        <dbReference type="ARBA" id="ARBA00022475"/>
    </source>
</evidence>
<dbReference type="NCBIfam" id="TIGR00842">
    <property type="entry name" value="bcct"/>
    <property type="match status" value="1"/>
</dbReference>
<proteinExistence type="inferred from homology"/>
<name>A0A1V0H6J1_STRSL</name>
<dbReference type="OMA" id="VHAWAIY"/>
<gene>
    <name evidence="9" type="ORF">GMC65_01885</name>
</gene>
<dbReference type="RefSeq" id="WP_013990980.1">
    <property type="nucleotide sequence ID" value="NZ_CP020451.2"/>
</dbReference>
<feature type="transmembrane region" description="Helical" evidence="8">
    <location>
        <begin position="226"/>
        <end position="247"/>
    </location>
</feature>
<dbReference type="PANTHER" id="PTHR30047">
    <property type="entry name" value="HIGH-AFFINITY CHOLINE TRANSPORT PROTEIN-RELATED"/>
    <property type="match status" value="1"/>
</dbReference>
<keyword evidence="7 8" id="KW-0472">Membrane</keyword>
<dbReference type="Pfam" id="PF02028">
    <property type="entry name" value="BCCT"/>
    <property type="match status" value="1"/>
</dbReference>
<feature type="transmembrane region" description="Helical" evidence="8">
    <location>
        <begin position="259"/>
        <end position="279"/>
    </location>
</feature>
<feature type="transmembrane region" description="Helical" evidence="8">
    <location>
        <begin position="48"/>
        <end position="67"/>
    </location>
</feature>
<evidence type="ECO:0000256" key="1">
    <source>
        <dbReference type="ARBA" id="ARBA00004651"/>
    </source>
</evidence>
<protein>
    <submittedName>
        <fullName evidence="9">BCCT family transporter</fullName>
    </submittedName>
</protein>
<keyword evidence="4" id="KW-1003">Cell membrane</keyword>
<feature type="transmembrane region" description="Helical" evidence="8">
    <location>
        <begin position="7"/>
        <end position="28"/>
    </location>
</feature>